<keyword evidence="5 10" id="KW-0472">Membrane</keyword>
<dbReference type="OrthoDB" id="331948at2759"/>
<comment type="similarity">
    <text evidence="10">Belongs to the DHHC palmitoyltransferase family.</text>
</comment>
<comment type="catalytic activity">
    <reaction evidence="9 10">
        <text>L-cysteinyl-[protein] + hexadecanoyl-CoA = S-hexadecanoyl-L-cysteinyl-[protein] + CoA</text>
        <dbReference type="Rhea" id="RHEA:36683"/>
        <dbReference type="Rhea" id="RHEA-COMP:10131"/>
        <dbReference type="Rhea" id="RHEA-COMP:11032"/>
        <dbReference type="ChEBI" id="CHEBI:29950"/>
        <dbReference type="ChEBI" id="CHEBI:57287"/>
        <dbReference type="ChEBI" id="CHEBI:57379"/>
        <dbReference type="ChEBI" id="CHEBI:74151"/>
        <dbReference type="EC" id="2.3.1.225"/>
    </reaction>
</comment>
<comment type="domain">
    <text evidence="10">The DHHC domain is required for palmitoyltransferase activity.</text>
</comment>
<feature type="domain" description="Palmitoyltransferase DHHC" evidence="12">
    <location>
        <begin position="139"/>
        <end position="257"/>
    </location>
</feature>
<accession>A0A261XYS0</accession>
<evidence type="ECO:0000256" key="10">
    <source>
        <dbReference type="RuleBase" id="RU079119"/>
    </source>
</evidence>
<feature type="transmembrane region" description="Helical" evidence="10">
    <location>
        <begin position="189"/>
        <end position="209"/>
    </location>
</feature>
<evidence type="ECO:0000313" key="13">
    <source>
        <dbReference type="EMBL" id="OZJ03517.1"/>
    </source>
</evidence>
<proteinExistence type="inferred from homology"/>
<keyword evidence="6" id="KW-0564">Palmitate</keyword>
<feature type="transmembrane region" description="Helical" evidence="10">
    <location>
        <begin position="46"/>
        <end position="69"/>
    </location>
</feature>
<sequence length="414" mass="46462">MSTRVPSAKERKRDKCWPIVFTVVAITDIPMKPPAGKTYPKSFIKVLPTLTVLLIVAYVWAVYIVLLCAPLIRANQITRGALYLLFWHLLLVIFLVCYWRVCNTPSGSTQELNTADAVEKADGQAENVRDKPRSNLSISNRWCFECNREKPDRAHHCSVCGVCILRMDHHCPWVMNCVGHHNQKYFVQFVFWSSCLSTFAFGTSVRYWVADGRLPNPAYIVMVVMQVFTAGLFTFAVDLFTIAHIYQTLRNLTTIENAIMGRVDKQHRKEQKAHRPPITCSSTNVEPIQCCSDYGATRHKLDPEVADPPQPVADTATESDVAAPPLGDDSRTAGTNATVATEDQPARMPVFPFTLEGKTIYDLGPAKNWQQIMVPLHPTPGDGITYPVNEARCRTYCEQMAKAEDTTSINDTPH</sequence>
<comment type="subcellular location">
    <subcellularLocation>
        <location evidence="1">Membrane</location>
        <topology evidence="1">Multi-pass membrane protein</topology>
    </subcellularLocation>
</comment>
<keyword evidence="4 10" id="KW-1133">Transmembrane helix</keyword>
<evidence type="ECO:0000259" key="12">
    <source>
        <dbReference type="Pfam" id="PF01529"/>
    </source>
</evidence>
<reference evidence="13 14" key="1">
    <citation type="journal article" date="2017" name="Mycologia">
        <title>Bifiguratus adelaidae, gen. et sp. nov., a new member of Mucoromycotina in endophytic and soil-dwelling habitats.</title>
        <authorList>
            <person name="Torres-Cruz T.J."/>
            <person name="Billingsley Tobias T.L."/>
            <person name="Almatruk M."/>
            <person name="Hesse C."/>
            <person name="Kuske C.R."/>
            <person name="Desiro A."/>
            <person name="Benucci G.M."/>
            <person name="Bonito G."/>
            <person name="Stajich J.E."/>
            <person name="Dunlap C."/>
            <person name="Arnold A.E."/>
            <person name="Porras-Alfaro A."/>
        </authorList>
    </citation>
    <scope>NUCLEOTIDE SEQUENCE [LARGE SCALE GENOMIC DNA]</scope>
    <source>
        <strain evidence="13 14">AZ0501</strain>
    </source>
</reference>
<dbReference type="InterPro" id="IPR039859">
    <property type="entry name" value="PFA4/ZDH16/20/ERF2-like"/>
</dbReference>
<dbReference type="GO" id="GO:0016020">
    <property type="term" value="C:membrane"/>
    <property type="evidence" value="ECO:0007669"/>
    <property type="project" value="UniProtKB-SubCell"/>
</dbReference>
<evidence type="ECO:0000256" key="3">
    <source>
        <dbReference type="ARBA" id="ARBA00022692"/>
    </source>
</evidence>
<name>A0A261XYS0_9FUNG</name>
<keyword evidence="2 10" id="KW-0808">Transferase</keyword>
<evidence type="ECO:0000313" key="14">
    <source>
        <dbReference type="Proteomes" id="UP000242875"/>
    </source>
</evidence>
<evidence type="ECO:0000256" key="5">
    <source>
        <dbReference type="ARBA" id="ARBA00023136"/>
    </source>
</evidence>
<dbReference type="EC" id="2.3.1.225" evidence="10"/>
<evidence type="ECO:0000256" key="8">
    <source>
        <dbReference type="ARBA" id="ARBA00023315"/>
    </source>
</evidence>
<dbReference type="AlphaFoldDB" id="A0A261XYS0"/>
<gene>
    <name evidence="13" type="ORF">BZG36_03421</name>
</gene>
<protein>
    <recommendedName>
        <fullName evidence="10">Palmitoyltransferase</fullName>
        <ecNumber evidence="10">2.3.1.225</ecNumber>
    </recommendedName>
</protein>
<evidence type="ECO:0000256" key="6">
    <source>
        <dbReference type="ARBA" id="ARBA00023139"/>
    </source>
</evidence>
<feature type="transmembrane region" description="Helical" evidence="10">
    <location>
        <begin position="81"/>
        <end position="101"/>
    </location>
</feature>
<evidence type="ECO:0000256" key="1">
    <source>
        <dbReference type="ARBA" id="ARBA00004141"/>
    </source>
</evidence>
<dbReference type="PROSITE" id="PS50216">
    <property type="entry name" value="DHHC"/>
    <property type="match status" value="1"/>
</dbReference>
<keyword evidence="14" id="KW-1185">Reference proteome</keyword>
<dbReference type="EMBL" id="MVBO01000081">
    <property type="protein sequence ID" value="OZJ03517.1"/>
    <property type="molecule type" value="Genomic_DNA"/>
</dbReference>
<evidence type="ECO:0000256" key="2">
    <source>
        <dbReference type="ARBA" id="ARBA00022679"/>
    </source>
</evidence>
<keyword evidence="3 10" id="KW-0812">Transmembrane</keyword>
<keyword evidence="7" id="KW-0449">Lipoprotein</keyword>
<feature type="region of interest" description="Disordered" evidence="11">
    <location>
        <begin position="304"/>
        <end position="339"/>
    </location>
</feature>
<evidence type="ECO:0000256" key="4">
    <source>
        <dbReference type="ARBA" id="ARBA00022989"/>
    </source>
</evidence>
<feature type="transmembrane region" description="Helical" evidence="10">
    <location>
        <begin position="221"/>
        <end position="246"/>
    </location>
</feature>
<dbReference type="Pfam" id="PF01529">
    <property type="entry name" value="DHHC"/>
    <property type="match status" value="1"/>
</dbReference>
<dbReference type="PANTHER" id="PTHR12246">
    <property type="entry name" value="PALMITOYLTRANSFERASE ZDHHC16"/>
    <property type="match status" value="1"/>
</dbReference>
<dbReference type="Proteomes" id="UP000242875">
    <property type="component" value="Unassembled WGS sequence"/>
</dbReference>
<organism evidence="13 14">
    <name type="scientific">Bifiguratus adelaidae</name>
    <dbReference type="NCBI Taxonomy" id="1938954"/>
    <lineage>
        <taxon>Eukaryota</taxon>
        <taxon>Fungi</taxon>
        <taxon>Fungi incertae sedis</taxon>
        <taxon>Mucoromycota</taxon>
        <taxon>Mucoromycotina</taxon>
        <taxon>Endogonomycetes</taxon>
        <taxon>Endogonales</taxon>
        <taxon>Endogonales incertae sedis</taxon>
        <taxon>Bifiguratus</taxon>
    </lineage>
</organism>
<evidence type="ECO:0000256" key="11">
    <source>
        <dbReference type="SAM" id="MobiDB-lite"/>
    </source>
</evidence>
<evidence type="ECO:0000256" key="7">
    <source>
        <dbReference type="ARBA" id="ARBA00023288"/>
    </source>
</evidence>
<dbReference type="GO" id="GO:0019706">
    <property type="term" value="F:protein-cysteine S-palmitoyltransferase activity"/>
    <property type="evidence" value="ECO:0007669"/>
    <property type="project" value="UniProtKB-EC"/>
</dbReference>
<dbReference type="InterPro" id="IPR001594">
    <property type="entry name" value="Palmitoyltrfase_DHHC"/>
</dbReference>
<keyword evidence="8 10" id="KW-0012">Acyltransferase</keyword>
<evidence type="ECO:0000256" key="9">
    <source>
        <dbReference type="ARBA" id="ARBA00048048"/>
    </source>
</evidence>
<comment type="caution">
    <text evidence="13">The sequence shown here is derived from an EMBL/GenBank/DDBJ whole genome shotgun (WGS) entry which is preliminary data.</text>
</comment>